<evidence type="ECO:0000313" key="2">
    <source>
        <dbReference type="EMBL" id="KAA5545884.1"/>
    </source>
</evidence>
<keyword evidence="1" id="KW-1133">Transmembrane helix</keyword>
<proteinExistence type="predicted"/>
<dbReference type="EMBL" id="VWOX01000002">
    <property type="protein sequence ID" value="KAA5545884.1"/>
    <property type="molecule type" value="Genomic_DNA"/>
</dbReference>
<accession>A0A5M6DEC1</accession>
<keyword evidence="1" id="KW-0472">Membrane</keyword>
<keyword evidence="3" id="KW-1185">Reference proteome</keyword>
<protein>
    <submittedName>
        <fullName evidence="2">Class III signal peptide-containing protein</fullName>
    </submittedName>
</protein>
<evidence type="ECO:0000313" key="3">
    <source>
        <dbReference type="Proteomes" id="UP000324479"/>
    </source>
</evidence>
<reference evidence="2 3" key="1">
    <citation type="submission" date="2019-08" db="EMBL/GenBank/DDBJ databases">
        <authorList>
            <person name="Dhanesh K."/>
            <person name="Kumar G."/>
            <person name="Sasikala C."/>
            <person name="Venkata Ramana C."/>
        </authorList>
    </citation>
    <scope>NUCLEOTIDE SEQUENCE [LARGE SCALE GENOMIC DNA]</scope>
    <source>
        <strain evidence="2 3">JC645</strain>
    </source>
</reference>
<gene>
    <name evidence="2" type="ORF">FYK55_02915</name>
</gene>
<organism evidence="2 3">
    <name type="scientific">Roseiconus nitratireducens</name>
    <dbReference type="NCBI Taxonomy" id="2605748"/>
    <lineage>
        <taxon>Bacteria</taxon>
        <taxon>Pseudomonadati</taxon>
        <taxon>Planctomycetota</taxon>
        <taxon>Planctomycetia</taxon>
        <taxon>Pirellulales</taxon>
        <taxon>Pirellulaceae</taxon>
        <taxon>Roseiconus</taxon>
    </lineage>
</organism>
<dbReference type="Proteomes" id="UP000324479">
    <property type="component" value="Unassembled WGS sequence"/>
</dbReference>
<dbReference type="AlphaFoldDB" id="A0A5M6DEC1"/>
<name>A0A5M6DEC1_9BACT</name>
<keyword evidence="1" id="KW-0812">Transmembrane</keyword>
<dbReference type="Pfam" id="PF04021">
    <property type="entry name" value="Class_IIIsignal"/>
    <property type="match status" value="1"/>
</dbReference>
<comment type="caution">
    <text evidence="2">The sequence shown here is derived from an EMBL/GenBank/DDBJ whole genome shotgun (WGS) entry which is preliminary data.</text>
</comment>
<sequence length="119" mass="11991">MPKQLASRKNRRGQGLVEYIVIVAAVALIALVAVSVFGHKVADQYAIGAGMLPGAHAEDNNAIATGGFADTQINADGAIEGNGQVSWASVTGNADGDGELENNVVVNGGVADGEAFVAD</sequence>
<feature type="transmembrane region" description="Helical" evidence="1">
    <location>
        <begin position="16"/>
        <end position="37"/>
    </location>
</feature>
<dbReference type="RefSeq" id="WP_150074725.1">
    <property type="nucleotide sequence ID" value="NZ_VWOX01000002.1"/>
</dbReference>
<dbReference type="InterPro" id="IPR007166">
    <property type="entry name" value="Class3_signal_pept_motif"/>
</dbReference>
<evidence type="ECO:0000256" key="1">
    <source>
        <dbReference type="SAM" id="Phobius"/>
    </source>
</evidence>